<protein>
    <submittedName>
        <fullName evidence="2">Uncharacterized protein</fullName>
    </submittedName>
</protein>
<feature type="region of interest" description="Disordered" evidence="1">
    <location>
        <begin position="1"/>
        <end position="28"/>
    </location>
</feature>
<feature type="compositionally biased region" description="Basic and acidic residues" evidence="1">
    <location>
        <begin position="12"/>
        <end position="28"/>
    </location>
</feature>
<evidence type="ECO:0000313" key="3">
    <source>
        <dbReference type="Proteomes" id="UP000076842"/>
    </source>
</evidence>
<dbReference type="OrthoDB" id="5277092at2759"/>
<feature type="compositionally biased region" description="Polar residues" evidence="1">
    <location>
        <begin position="1"/>
        <end position="11"/>
    </location>
</feature>
<proteinExistence type="predicted"/>
<evidence type="ECO:0000256" key="1">
    <source>
        <dbReference type="SAM" id="MobiDB-lite"/>
    </source>
</evidence>
<accession>A0A165FHE9</accession>
<name>A0A165FHE9_9BASI</name>
<dbReference type="InParanoid" id="A0A165FHE9"/>
<dbReference type="AlphaFoldDB" id="A0A165FHE9"/>
<dbReference type="Proteomes" id="UP000076842">
    <property type="component" value="Unassembled WGS sequence"/>
</dbReference>
<sequence length="102" mass="11420">MSSFFGSSRSVQEAKDKEKDNSARTVRDFVQEKPGATYEFSSDDETRKAEICRRTSDGVSCIKIEGTSKKLFETMQGLGFFCALPADPKRTHMECKPLMPPS</sequence>
<gene>
    <name evidence="2" type="ORF">CALCODRAFT_509291</name>
</gene>
<reference evidence="2 3" key="1">
    <citation type="journal article" date="2016" name="Mol. Biol. Evol.">
        <title>Comparative Genomics of Early-Diverging Mushroom-Forming Fungi Provides Insights into the Origins of Lignocellulose Decay Capabilities.</title>
        <authorList>
            <person name="Nagy L.G."/>
            <person name="Riley R."/>
            <person name="Tritt A."/>
            <person name="Adam C."/>
            <person name="Daum C."/>
            <person name="Floudas D."/>
            <person name="Sun H."/>
            <person name="Yadav J.S."/>
            <person name="Pangilinan J."/>
            <person name="Larsson K.H."/>
            <person name="Matsuura K."/>
            <person name="Barry K."/>
            <person name="Labutti K."/>
            <person name="Kuo R."/>
            <person name="Ohm R.A."/>
            <person name="Bhattacharya S.S."/>
            <person name="Shirouzu T."/>
            <person name="Yoshinaga Y."/>
            <person name="Martin F.M."/>
            <person name="Grigoriev I.V."/>
            <person name="Hibbett D.S."/>
        </authorList>
    </citation>
    <scope>NUCLEOTIDE SEQUENCE [LARGE SCALE GENOMIC DNA]</scope>
    <source>
        <strain evidence="2 3">HHB12733</strain>
    </source>
</reference>
<dbReference type="EMBL" id="KV423973">
    <property type="protein sequence ID" value="KZT56752.1"/>
    <property type="molecule type" value="Genomic_DNA"/>
</dbReference>
<organism evidence="2 3">
    <name type="scientific">Calocera cornea HHB12733</name>
    <dbReference type="NCBI Taxonomy" id="1353952"/>
    <lineage>
        <taxon>Eukaryota</taxon>
        <taxon>Fungi</taxon>
        <taxon>Dikarya</taxon>
        <taxon>Basidiomycota</taxon>
        <taxon>Agaricomycotina</taxon>
        <taxon>Dacrymycetes</taxon>
        <taxon>Dacrymycetales</taxon>
        <taxon>Dacrymycetaceae</taxon>
        <taxon>Calocera</taxon>
    </lineage>
</organism>
<keyword evidence="3" id="KW-1185">Reference proteome</keyword>
<evidence type="ECO:0000313" key="2">
    <source>
        <dbReference type="EMBL" id="KZT56752.1"/>
    </source>
</evidence>